<evidence type="ECO:0000313" key="5">
    <source>
        <dbReference type="EMBL" id="MBC5615754.1"/>
    </source>
</evidence>
<dbReference type="Pfam" id="PF01103">
    <property type="entry name" value="Omp85"/>
    <property type="match status" value="1"/>
</dbReference>
<keyword evidence="2" id="KW-0472">Membrane</keyword>
<gene>
    <name evidence="5" type="ORF">H8S08_01795</name>
</gene>
<feature type="domain" description="Bacterial surface antigen (D15)" evidence="4">
    <location>
        <begin position="151"/>
        <end position="413"/>
    </location>
</feature>
<name>A0ABR7CJI5_9BACT</name>
<proteinExistence type="predicted"/>
<evidence type="ECO:0000259" key="4">
    <source>
        <dbReference type="Pfam" id="PF01103"/>
    </source>
</evidence>
<evidence type="ECO:0000313" key="6">
    <source>
        <dbReference type="Proteomes" id="UP000636891"/>
    </source>
</evidence>
<keyword evidence="6" id="KW-1185">Reference proteome</keyword>
<evidence type="ECO:0000256" key="2">
    <source>
        <dbReference type="ARBA" id="ARBA00023136"/>
    </source>
</evidence>
<dbReference type="EMBL" id="JACOOK010000001">
    <property type="protein sequence ID" value="MBC5615754.1"/>
    <property type="molecule type" value="Genomic_DNA"/>
</dbReference>
<dbReference type="RefSeq" id="WP_055205471.1">
    <property type="nucleotide sequence ID" value="NZ_JACOOK010000001.1"/>
</dbReference>
<accession>A0ABR7CJI5</accession>
<protein>
    <submittedName>
        <fullName evidence="5">BamA/TamA family outer membrane protein</fullName>
    </submittedName>
</protein>
<reference evidence="5 6" key="1">
    <citation type="submission" date="2020-08" db="EMBL/GenBank/DDBJ databases">
        <title>Genome public.</title>
        <authorList>
            <person name="Liu C."/>
            <person name="Sun Q."/>
        </authorList>
    </citation>
    <scope>NUCLEOTIDE SEQUENCE [LARGE SCALE GENOMIC DNA]</scope>
    <source>
        <strain evidence="5 6">New-7</strain>
    </source>
</reference>
<evidence type="ECO:0000256" key="3">
    <source>
        <dbReference type="SAM" id="MobiDB-lite"/>
    </source>
</evidence>
<comment type="caution">
    <text evidence="5">The sequence shown here is derived from an EMBL/GenBank/DDBJ whole genome shotgun (WGS) entry which is preliminary data.</text>
</comment>
<sequence>MNFATVSGRTAATGGSEGETAEAAADSTLYLSNDTIVKPSGDTTVKHLYVTRLKKSGDTVVRKNNFFRRFYRYFETANEDKTQTKKLDFSIIGGPHYSSDIKLGIGIVAAGLYRVDKKDLSIQPSSVSLFGDITTTGFYLLGVSNNTLLKGGKYRVGFSTYFFSFPSAFWGIGYDNATYATPGSYKRLQNQVKADFMFRVAKNFYLGVDASFNYIEGKDFSDVGYLRGEATRYINTGVGGYLMYDTRDFIPNPWRGVYVKLEQRVFPGFFGNKGAFSRTELQVDAYHQVWKGGVMAYDLYGVFNYGNTPWTMLALMGGSTRMRGYYEGRYRDKQMIEIQAELRQKIYGRSGIAVWVGAGNVFPSLNKFNPAHTLPNYGIGYRWEFKKRVNVRLDYGFGKKGQNGFLFSINEAF</sequence>
<comment type="subcellular location">
    <subcellularLocation>
        <location evidence="1">Membrane</location>
    </subcellularLocation>
</comment>
<dbReference type="Proteomes" id="UP000636891">
    <property type="component" value="Unassembled WGS sequence"/>
</dbReference>
<organism evidence="5 6">
    <name type="scientific">Alistipes hominis</name>
    <dbReference type="NCBI Taxonomy" id="2763015"/>
    <lineage>
        <taxon>Bacteria</taxon>
        <taxon>Pseudomonadati</taxon>
        <taxon>Bacteroidota</taxon>
        <taxon>Bacteroidia</taxon>
        <taxon>Bacteroidales</taxon>
        <taxon>Rikenellaceae</taxon>
        <taxon>Alistipes</taxon>
    </lineage>
</organism>
<feature type="region of interest" description="Disordered" evidence="3">
    <location>
        <begin position="1"/>
        <end position="20"/>
    </location>
</feature>
<dbReference type="Gene3D" id="2.40.160.50">
    <property type="entry name" value="membrane protein fhac: a member of the omp85/tpsb transporter family"/>
    <property type="match status" value="1"/>
</dbReference>
<dbReference type="InterPro" id="IPR000184">
    <property type="entry name" value="Bac_surfAg_D15"/>
</dbReference>
<evidence type="ECO:0000256" key="1">
    <source>
        <dbReference type="ARBA" id="ARBA00004370"/>
    </source>
</evidence>